<feature type="domain" description="Ig-like" evidence="14">
    <location>
        <begin position="901"/>
        <end position="983"/>
    </location>
</feature>
<proteinExistence type="inferred from homology"/>
<dbReference type="EMBL" id="AYCK01017302">
    <property type="status" value="NOT_ANNOTATED_CDS"/>
    <property type="molecule type" value="Genomic_DNA"/>
</dbReference>
<evidence type="ECO:0000259" key="13">
    <source>
        <dbReference type="PROSITE" id="PS50261"/>
    </source>
</evidence>
<evidence type="ECO:0008006" key="17">
    <source>
        <dbReference type="Google" id="ProtNLM"/>
    </source>
</evidence>
<dbReference type="Proteomes" id="UP000028760">
    <property type="component" value="Unassembled WGS sequence"/>
</dbReference>
<feature type="region of interest" description="Disordered" evidence="8">
    <location>
        <begin position="1631"/>
        <end position="1650"/>
    </location>
</feature>
<feature type="chain" id="PRO_5001920108" description="Adhesion G protein-coupled receptor F5-like" evidence="10">
    <location>
        <begin position="21"/>
        <end position="1650"/>
    </location>
</feature>
<feature type="transmembrane region" description="Helical" evidence="9">
    <location>
        <begin position="1398"/>
        <end position="1423"/>
    </location>
</feature>
<feature type="compositionally biased region" description="Low complexity" evidence="8">
    <location>
        <begin position="1636"/>
        <end position="1650"/>
    </location>
</feature>
<protein>
    <recommendedName>
        <fullName evidence="17">Adhesion G protein-coupled receptor F5-like</fullName>
    </recommendedName>
</protein>
<accession>A0A096M758</accession>
<feature type="compositionally biased region" description="Polar residues" evidence="8">
    <location>
        <begin position="493"/>
        <end position="510"/>
    </location>
</feature>
<feature type="domain" description="SEA" evidence="11">
    <location>
        <begin position="698"/>
        <end position="806"/>
    </location>
</feature>
<evidence type="ECO:0000256" key="10">
    <source>
        <dbReference type="SAM" id="SignalP"/>
    </source>
</evidence>
<dbReference type="InterPro" id="IPR036179">
    <property type="entry name" value="Ig-like_dom_sf"/>
</dbReference>
<keyword evidence="3 9" id="KW-0812">Transmembrane</keyword>
<dbReference type="GO" id="GO:0004930">
    <property type="term" value="F:G protein-coupled receptor activity"/>
    <property type="evidence" value="ECO:0007669"/>
    <property type="project" value="InterPro"/>
</dbReference>
<feature type="compositionally biased region" description="Polar residues" evidence="8">
    <location>
        <begin position="577"/>
        <end position="598"/>
    </location>
</feature>
<feature type="transmembrane region" description="Helical" evidence="9">
    <location>
        <begin position="1482"/>
        <end position="1506"/>
    </location>
</feature>
<dbReference type="InterPro" id="IPR000203">
    <property type="entry name" value="GPS"/>
</dbReference>
<dbReference type="InterPro" id="IPR057400">
    <property type="entry name" value="ADGRF3/5_N"/>
</dbReference>
<feature type="domain" description="Ig-like" evidence="14">
    <location>
        <begin position="806"/>
        <end position="893"/>
    </location>
</feature>
<dbReference type="Pfam" id="PF25387">
    <property type="entry name" value="ADGRF3_N"/>
    <property type="match status" value="3"/>
</dbReference>
<feature type="compositionally biased region" description="Low complexity" evidence="8">
    <location>
        <begin position="540"/>
        <end position="576"/>
    </location>
</feature>
<dbReference type="PANTHER" id="PTHR45813">
    <property type="entry name" value="IG-LIKE DOMAIN-CONTAINING PROTEIN"/>
    <property type="match status" value="1"/>
</dbReference>
<keyword evidence="7" id="KW-0325">Glycoprotein</keyword>
<dbReference type="GO" id="GO:0005886">
    <property type="term" value="C:plasma membrane"/>
    <property type="evidence" value="ECO:0007669"/>
    <property type="project" value="UniProtKB-SubCell"/>
</dbReference>
<feature type="domain" description="GAIN-B" evidence="12">
    <location>
        <begin position="1148"/>
        <end position="1309"/>
    </location>
</feature>
<feature type="domain" description="G-protein coupled receptors family 2 profile 2" evidence="13">
    <location>
        <begin position="1315"/>
        <end position="1582"/>
    </location>
</feature>
<evidence type="ECO:0000256" key="6">
    <source>
        <dbReference type="ARBA" id="ARBA00023157"/>
    </source>
</evidence>
<dbReference type="Gene3D" id="2.60.220.50">
    <property type="match status" value="1"/>
</dbReference>
<dbReference type="EMBL" id="AYCK01017298">
    <property type="status" value="NOT_ANNOTATED_CDS"/>
    <property type="molecule type" value="Genomic_DNA"/>
</dbReference>
<keyword evidence="6" id="KW-1015">Disulfide bond</keyword>
<evidence type="ECO:0000313" key="16">
    <source>
        <dbReference type="Proteomes" id="UP000028760"/>
    </source>
</evidence>
<dbReference type="GO" id="GO:0007189">
    <property type="term" value="P:adenylate cyclase-activating G protein-coupled receptor signaling pathway"/>
    <property type="evidence" value="ECO:0007669"/>
    <property type="project" value="TreeGrafter"/>
</dbReference>
<evidence type="ECO:0000259" key="14">
    <source>
        <dbReference type="PROSITE" id="PS50835"/>
    </source>
</evidence>
<dbReference type="EMBL" id="AYCK01017299">
    <property type="status" value="NOT_ANNOTATED_CDS"/>
    <property type="molecule type" value="Genomic_DNA"/>
</dbReference>
<dbReference type="EMBL" id="AYCK01017303">
    <property type="status" value="NOT_ANNOTATED_CDS"/>
    <property type="molecule type" value="Genomic_DNA"/>
</dbReference>
<dbReference type="InterPro" id="IPR000082">
    <property type="entry name" value="SEA_dom"/>
</dbReference>
<feature type="transmembrane region" description="Helical" evidence="9">
    <location>
        <begin position="1526"/>
        <end position="1552"/>
    </location>
</feature>
<evidence type="ECO:0000256" key="1">
    <source>
        <dbReference type="ARBA" id="ARBA00004141"/>
    </source>
</evidence>
<evidence type="ECO:0000256" key="7">
    <source>
        <dbReference type="ARBA" id="ARBA00023180"/>
    </source>
</evidence>
<dbReference type="SMART" id="SM00303">
    <property type="entry name" value="GPS"/>
    <property type="match status" value="1"/>
</dbReference>
<dbReference type="SMART" id="SM00409">
    <property type="entry name" value="IG"/>
    <property type="match status" value="2"/>
</dbReference>
<feature type="signal peptide" evidence="10">
    <location>
        <begin position="1"/>
        <end position="20"/>
    </location>
</feature>
<feature type="transmembrane region" description="Helical" evidence="9">
    <location>
        <begin position="1435"/>
        <end position="1462"/>
    </location>
</feature>
<dbReference type="Pfam" id="PF00002">
    <property type="entry name" value="7tm_2"/>
    <property type="match status" value="1"/>
</dbReference>
<reference evidence="15" key="2">
    <citation type="submission" date="2025-08" db="UniProtKB">
        <authorList>
            <consortium name="Ensembl"/>
        </authorList>
    </citation>
    <scope>IDENTIFICATION</scope>
</reference>
<dbReference type="CDD" id="cd00096">
    <property type="entry name" value="Ig"/>
    <property type="match status" value="1"/>
</dbReference>
<dbReference type="OMA" id="VVYEYII"/>
<evidence type="ECO:0000256" key="5">
    <source>
        <dbReference type="ARBA" id="ARBA00023136"/>
    </source>
</evidence>
<dbReference type="EMBL" id="AYCK01017300">
    <property type="status" value="NOT_ANNOTATED_CDS"/>
    <property type="molecule type" value="Genomic_DNA"/>
</dbReference>
<dbReference type="EMBL" id="AYCK01017301">
    <property type="status" value="NOT_ANNOTATED_CDS"/>
    <property type="molecule type" value="Genomic_DNA"/>
</dbReference>
<dbReference type="InterPro" id="IPR017981">
    <property type="entry name" value="GPCR_2-like_7TM"/>
</dbReference>
<dbReference type="Gene3D" id="1.20.1070.10">
    <property type="entry name" value="Rhodopsin 7-helix transmembrane proteins"/>
    <property type="match status" value="1"/>
</dbReference>
<dbReference type="InterPro" id="IPR051587">
    <property type="entry name" value="Adhesion_GPCR"/>
</dbReference>
<organism evidence="15 16">
    <name type="scientific">Poecilia formosa</name>
    <name type="common">Amazon molly</name>
    <name type="synonym">Limia formosa</name>
    <dbReference type="NCBI Taxonomy" id="48698"/>
    <lineage>
        <taxon>Eukaryota</taxon>
        <taxon>Metazoa</taxon>
        <taxon>Chordata</taxon>
        <taxon>Craniata</taxon>
        <taxon>Vertebrata</taxon>
        <taxon>Euteleostomi</taxon>
        <taxon>Actinopterygii</taxon>
        <taxon>Neopterygii</taxon>
        <taxon>Teleostei</taxon>
        <taxon>Neoteleostei</taxon>
        <taxon>Acanthomorphata</taxon>
        <taxon>Ovalentaria</taxon>
        <taxon>Atherinomorphae</taxon>
        <taxon>Cyprinodontiformes</taxon>
        <taxon>Poeciliidae</taxon>
        <taxon>Poeciliinae</taxon>
        <taxon>Poecilia</taxon>
    </lineage>
</organism>
<evidence type="ECO:0000313" key="15">
    <source>
        <dbReference type="Ensembl" id="ENSPFOP00000027249.1"/>
    </source>
</evidence>
<dbReference type="EMBL" id="AYCK01017304">
    <property type="status" value="NOT_ANNOTATED_CDS"/>
    <property type="molecule type" value="Genomic_DNA"/>
</dbReference>
<dbReference type="CDD" id="cd15932">
    <property type="entry name" value="7tmB2_GPR116-like_Adhesion_VI"/>
    <property type="match status" value="1"/>
</dbReference>
<dbReference type="InterPro" id="IPR057244">
    <property type="entry name" value="GAIN_B"/>
</dbReference>
<dbReference type="InterPro" id="IPR000832">
    <property type="entry name" value="GPCR_2_secretin-like"/>
</dbReference>
<comment type="subcellular location">
    <subcellularLocation>
        <location evidence="1">Membrane</location>
        <topology evidence="1">Multi-pass membrane protein</topology>
    </subcellularLocation>
</comment>
<evidence type="ECO:0000256" key="4">
    <source>
        <dbReference type="ARBA" id="ARBA00022989"/>
    </source>
</evidence>
<feature type="region of interest" description="Disordered" evidence="8">
    <location>
        <begin position="450"/>
        <end position="598"/>
    </location>
</feature>
<reference evidence="15" key="3">
    <citation type="submission" date="2025-09" db="UniProtKB">
        <authorList>
            <consortium name="Ensembl"/>
        </authorList>
    </citation>
    <scope>IDENTIFICATION</scope>
</reference>
<feature type="transmembrane region" description="Helical" evidence="9">
    <location>
        <begin position="1558"/>
        <end position="1581"/>
    </location>
</feature>
<dbReference type="InterPro" id="IPR013783">
    <property type="entry name" value="Ig-like_fold"/>
</dbReference>
<dbReference type="InterPro" id="IPR007110">
    <property type="entry name" value="Ig-like_dom"/>
</dbReference>
<dbReference type="PROSITE" id="PS50221">
    <property type="entry name" value="GAIN_B"/>
    <property type="match status" value="1"/>
</dbReference>
<feature type="transmembrane region" description="Helical" evidence="9">
    <location>
        <begin position="1317"/>
        <end position="1344"/>
    </location>
</feature>
<keyword evidence="16" id="KW-1185">Reference proteome</keyword>
<dbReference type="FunFam" id="1.20.1070.10:FF:000058">
    <property type="entry name" value="Adhesion G protein-coupled receptor F5"/>
    <property type="match status" value="1"/>
</dbReference>
<evidence type="ECO:0000256" key="2">
    <source>
        <dbReference type="ARBA" id="ARBA00007343"/>
    </source>
</evidence>
<dbReference type="InterPro" id="IPR013098">
    <property type="entry name" value="Ig_I-set"/>
</dbReference>
<comment type="similarity">
    <text evidence="2">Belongs to the G-protein coupled receptor 2 family. Adhesion G-protein coupled receptor (ADGR) subfamily.</text>
</comment>
<dbReference type="PROSITE" id="PS50261">
    <property type="entry name" value="G_PROTEIN_RECEP_F2_4"/>
    <property type="match status" value="1"/>
</dbReference>
<dbReference type="PROSITE" id="PS50024">
    <property type="entry name" value="SEA"/>
    <property type="match status" value="1"/>
</dbReference>
<keyword evidence="4 9" id="KW-1133">Transmembrane helix</keyword>
<feature type="compositionally biased region" description="Low complexity" evidence="8">
    <location>
        <begin position="453"/>
        <end position="492"/>
    </location>
</feature>
<evidence type="ECO:0000256" key="9">
    <source>
        <dbReference type="SAM" id="Phobius"/>
    </source>
</evidence>
<sequence length="1650" mass="179650">AKIRDHLTLLLYLIVFTSEGFRNQESVACDSSPCHNCKEPHGEHFLPHTREKRDVLSDSEIYSANILLNASNVETYEQLLSTLNTTSYPLQLDNTTACDSISSGICKCISAIPADGSSCQLISELLVQSEYEVEVELNLTDAETVEFLRSLLNNGSFFTLNPTANVTQINLTTVCSQISGDYQCRCEDQYRWPCDQCVTYGSCDNITGDTCGCISGIPADGQYCQVSTAPAVIHRFIISVELMTTDAGVVEQLRNISYPISLSESVQLSTVNISTVCSPYNTSYQCRCEDQYGWPCDMCSTYGQCNNVLDSTCGCINALLPNNTYCQPLSVKQNNICYHACNNPIPVLQYQLSFVLTTTDFTAVEELRNMTYPIVASSLIQINDVEISTVCSPNNTSYQCRCEDQYGWPCDMCSIYGQCSNVQGNTCGCINALLPNNTYCQPLSGGSNLGSCPTQSPTTDTTTAGPTSPNTTTAGPTSPNTTTAGPTSPNTTIDGTTMPNTTIDGTTMPNTTIDGTTSSNTTTDGPTSSNTTTAGPTLSNTTTAGPTSSNTTTAGPTSSNTTTAGPTTPNTTTAGTMSPNTTTALTMSPNTTIDGTMSPNTTIVVLDHTTTVPTTHQTTTTPSLPMSATNMTTAITKTQSTSAQPSTTVIFDTNTTLNLTNIITTKAPTPATSVTVTTVASSTVSTTTVTLPPSPTPAETATDIKRSMRLEKDFIQDYNNKSSSKYKELEEQFNGLLSQQYNIKNGVIAAFVTDIRQGSVIVDFTIRTFKYDNTLMAEANDKLIKDIENKIAPVLDGKVQVQSDTPLTLSPEVIYTDETMTLTCAPPGFTLEDGFSVEWKFKGLVLSPSRRHTISSKYPFTLVIAQVIPSDAGTYECTSTRNDIIVNQKRDVLPSNIRSAPIISVSRTVLAKCDQGKSVPLKCCVQSPFKLKWYEGNTPLQSGSTLNCITYQYPMQSCTQEQKATFTCKVDNPPGYEEKTVLTVFLSPIICKDAEYGEGRVDDIKEGNCEEGQTGTKTAVCLASGTWKLVKDTCIITIIKDLLTESVDLKNEEVPEFTGNLTKAVNEKEQEVTQSPATISAIVNILNTIAQVSNDVKEDVMQDVLETVDVLISDNAKESWSFLNTGENQNSSSLLLFSMETISERLNGSFTIITQRIQLKRTKFTDSFNDELNSTVTIEIPETGFDNTFITTILFSSLNNVMPPRTSAFNFSLFNETSNETYPENVINAAVLLVKINEAVHNVSLSYNKLNTTLELNPQCVFWNFTLLDNLGAWDDKGCKFVSDINDTVTCTCNHLTSFSILMSTGIPEKLRTLLDIMTYIGVGISMVSLVICLIIEGIVWRPLTKNSTAFMRHVAIVNTALSLLIADICFIIGAAISKNPKENPDEDYKVPVGPCSAATFFMHFFYLAMFFWMLVSSLLLLYRSVMVFSQMSKWTMFAIGLTVGYVCPLIIAVTTVAATAPGRGYVREDQACWLNWTKTKALLALVIPALAIVVFNILVILVVLYKMLRRRSTGNQAQADEKNALLVILRCVAILSPLFGLTWCLGIGTMVDPTNGGIHVAFAFFNSLQGFFILVFGTLFDAKIRSLVLRQVPALSTTSNRTRSTSAGTSSSGAENVINRIFRRRGVYRVSPVPNTSSNTDSSQSYSNI</sequence>
<keyword evidence="10" id="KW-0732">Signal</keyword>
<dbReference type="EMBL" id="AYCK01017305">
    <property type="status" value="NOT_ANNOTATED_CDS"/>
    <property type="molecule type" value="Genomic_DNA"/>
</dbReference>
<dbReference type="GO" id="GO:0007166">
    <property type="term" value="P:cell surface receptor signaling pathway"/>
    <property type="evidence" value="ECO:0007669"/>
    <property type="project" value="InterPro"/>
</dbReference>
<dbReference type="EMBL" id="AYCK01017297">
    <property type="status" value="NOT_ANNOTATED_CDS"/>
    <property type="molecule type" value="Genomic_DNA"/>
</dbReference>
<feature type="compositionally biased region" description="Low complexity" evidence="8">
    <location>
        <begin position="511"/>
        <end position="533"/>
    </location>
</feature>
<dbReference type="PROSITE" id="PS50835">
    <property type="entry name" value="IG_LIKE"/>
    <property type="match status" value="2"/>
</dbReference>
<dbReference type="Gene3D" id="2.60.40.10">
    <property type="entry name" value="Immunoglobulins"/>
    <property type="match status" value="2"/>
</dbReference>
<dbReference type="Pfam" id="PF07679">
    <property type="entry name" value="I-set"/>
    <property type="match status" value="1"/>
</dbReference>
<dbReference type="Pfam" id="PF01825">
    <property type="entry name" value="GPS"/>
    <property type="match status" value="1"/>
</dbReference>
<dbReference type="InterPro" id="IPR003599">
    <property type="entry name" value="Ig_sub"/>
</dbReference>
<dbReference type="PRINTS" id="PR00249">
    <property type="entry name" value="GPCRSECRETIN"/>
</dbReference>
<dbReference type="PANTHER" id="PTHR45813:SF4">
    <property type="entry name" value="ADHESION G PROTEIN-COUPLED RECEPTOR F5"/>
    <property type="match status" value="1"/>
</dbReference>
<keyword evidence="5 9" id="KW-0472">Membrane</keyword>
<name>A0A096M758_POEFO</name>
<evidence type="ECO:0000259" key="11">
    <source>
        <dbReference type="PROSITE" id="PS50024"/>
    </source>
</evidence>
<dbReference type="SUPFAM" id="SSF48726">
    <property type="entry name" value="Immunoglobulin"/>
    <property type="match status" value="2"/>
</dbReference>
<dbReference type="Ensembl" id="ENSPFOT00000022588.1">
    <property type="protein sequence ID" value="ENSPFOP00000027249.1"/>
    <property type="gene ID" value="ENSPFOG00000012183.2"/>
</dbReference>
<dbReference type="GeneTree" id="ENSGT00940000154603"/>
<dbReference type="InterPro" id="IPR046338">
    <property type="entry name" value="GAIN_dom_sf"/>
</dbReference>
<feature type="transmembrane region" description="Helical" evidence="9">
    <location>
        <begin position="1356"/>
        <end position="1378"/>
    </location>
</feature>
<evidence type="ECO:0000256" key="8">
    <source>
        <dbReference type="SAM" id="MobiDB-lite"/>
    </source>
</evidence>
<reference evidence="16" key="1">
    <citation type="submission" date="2013-10" db="EMBL/GenBank/DDBJ databases">
        <authorList>
            <person name="Schartl M."/>
            <person name="Warren W."/>
        </authorList>
    </citation>
    <scope>NUCLEOTIDE SEQUENCE [LARGE SCALE GENOMIC DNA]</scope>
    <source>
        <strain evidence="16">female</strain>
    </source>
</reference>
<evidence type="ECO:0000256" key="3">
    <source>
        <dbReference type="ARBA" id="ARBA00022692"/>
    </source>
</evidence>
<evidence type="ECO:0000259" key="12">
    <source>
        <dbReference type="PROSITE" id="PS50221"/>
    </source>
</evidence>